<dbReference type="AlphaFoldDB" id="A0A3D8VA87"/>
<dbReference type="EMBL" id="QTJR01000011">
    <property type="protein sequence ID" value="RDY66139.1"/>
    <property type="molecule type" value="Genomic_DNA"/>
</dbReference>
<keyword evidence="5 11" id="KW-0812">Transmembrane</keyword>
<dbReference type="InterPro" id="IPR039426">
    <property type="entry name" value="TonB-dep_rcpt-like"/>
</dbReference>
<evidence type="ECO:0000256" key="14">
    <source>
        <dbReference type="SAM" id="SignalP"/>
    </source>
</evidence>
<dbReference type="NCBIfam" id="TIGR01785">
    <property type="entry name" value="TonB-hemin"/>
    <property type="match status" value="1"/>
</dbReference>
<keyword evidence="3 11" id="KW-0813">Transport</keyword>
<evidence type="ECO:0000256" key="3">
    <source>
        <dbReference type="ARBA" id="ARBA00022448"/>
    </source>
</evidence>
<evidence type="ECO:0000256" key="11">
    <source>
        <dbReference type="PROSITE-ProRule" id="PRU01360"/>
    </source>
</evidence>
<reference evidence="17 18" key="1">
    <citation type="submission" date="2018-08" db="EMBL/GenBank/DDBJ databases">
        <title>Lysobacter soli KCTC 22011, whole genome shotgun sequence.</title>
        <authorList>
            <person name="Zhang X."/>
            <person name="Feng G."/>
            <person name="Zhu H."/>
        </authorList>
    </citation>
    <scope>NUCLEOTIDE SEQUENCE [LARGE SCALE GENOMIC DNA]</scope>
    <source>
        <strain evidence="17 18">KCTC 22011</strain>
    </source>
</reference>
<feature type="compositionally biased region" description="Polar residues" evidence="13">
    <location>
        <begin position="237"/>
        <end position="249"/>
    </location>
</feature>
<keyword evidence="8 11" id="KW-0472">Membrane</keyword>
<feature type="chain" id="PRO_5017751554" evidence="14">
    <location>
        <begin position="23"/>
        <end position="764"/>
    </location>
</feature>
<evidence type="ECO:0000256" key="5">
    <source>
        <dbReference type="ARBA" id="ARBA00022692"/>
    </source>
</evidence>
<protein>
    <submittedName>
        <fullName evidence="17">TonB-dependent hemoglobin/transferrin/lactoferrin family receptor</fullName>
    </submittedName>
</protein>
<keyword evidence="6 14" id="KW-0732">Signal</keyword>
<gene>
    <name evidence="17" type="ORF">DX912_14280</name>
</gene>
<accession>A0A3D8VA87</accession>
<dbReference type="CDD" id="cd01347">
    <property type="entry name" value="ligand_gated_channel"/>
    <property type="match status" value="1"/>
</dbReference>
<evidence type="ECO:0000256" key="10">
    <source>
        <dbReference type="ARBA" id="ARBA00023237"/>
    </source>
</evidence>
<evidence type="ECO:0000256" key="4">
    <source>
        <dbReference type="ARBA" id="ARBA00022452"/>
    </source>
</evidence>
<evidence type="ECO:0000313" key="17">
    <source>
        <dbReference type="EMBL" id="RDY66139.1"/>
    </source>
</evidence>
<dbReference type="Pfam" id="PF00593">
    <property type="entry name" value="TonB_dep_Rec_b-barrel"/>
    <property type="match status" value="1"/>
</dbReference>
<dbReference type="InterPro" id="IPR037066">
    <property type="entry name" value="Plug_dom_sf"/>
</dbReference>
<dbReference type="Gene3D" id="2.40.170.20">
    <property type="entry name" value="TonB-dependent receptor, beta-barrel domain"/>
    <property type="match status" value="1"/>
</dbReference>
<dbReference type="PANTHER" id="PTHR30069">
    <property type="entry name" value="TONB-DEPENDENT OUTER MEMBRANE RECEPTOR"/>
    <property type="match status" value="1"/>
</dbReference>
<comment type="similarity">
    <text evidence="2">Belongs to the TonB-dependent receptor family. Hemoglobin/haptoglobin binding protein subfamily.</text>
</comment>
<evidence type="ECO:0000259" key="16">
    <source>
        <dbReference type="Pfam" id="PF07715"/>
    </source>
</evidence>
<evidence type="ECO:0000313" key="18">
    <source>
        <dbReference type="Proteomes" id="UP000256829"/>
    </source>
</evidence>
<comment type="caution">
    <text evidence="17">The sequence shown here is derived from an EMBL/GenBank/DDBJ whole genome shotgun (WGS) entry which is preliminary data.</text>
</comment>
<evidence type="ECO:0000256" key="1">
    <source>
        <dbReference type="ARBA" id="ARBA00004571"/>
    </source>
</evidence>
<dbReference type="GO" id="GO:0015344">
    <property type="term" value="F:siderophore uptake transmembrane transporter activity"/>
    <property type="evidence" value="ECO:0007669"/>
    <property type="project" value="TreeGrafter"/>
</dbReference>
<dbReference type="InterPro" id="IPR011276">
    <property type="entry name" value="TonB_haem/Hb_rcpt"/>
</dbReference>
<dbReference type="Pfam" id="PF07715">
    <property type="entry name" value="Plug"/>
    <property type="match status" value="1"/>
</dbReference>
<evidence type="ECO:0000259" key="15">
    <source>
        <dbReference type="Pfam" id="PF00593"/>
    </source>
</evidence>
<keyword evidence="9 17" id="KW-0675">Receptor</keyword>
<evidence type="ECO:0000256" key="6">
    <source>
        <dbReference type="ARBA" id="ARBA00022729"/>
    </source>
</evidence>
<dbReference type="InterPro" id="IPR012910">
    <property type="entry name" value="Plug_dom"/>
</dbReference>
<dbReference type="SUPFAM" id="SSF56935">
    <property type="entry name" value="Porins"/>
    <property type="match status" value="1"/>
</dbReference>
<dbReference type="GO" id="GO:0009279">
    <property type="term" value="C:cell outer membrane"/>
    <property type="evidence" value="ECO:0007669"/>
    <property type="project" value="UniProtKB-SubCell"/>
</dbReference>
<feature type="signal peptide" evidence="14">
    <location>
        <begin position="1"/>
        <end position="22"/>
    </location>
</feature>
<dbReference type="PROSITE" id="PS52016">
    <property type="entry name" value="TONB_DEPENDENT_REC_3"/>
    <property type="match status" value="1"/>
</dbReference>
<feature type="region of interest" description="Disordered" evidence="13">
    <location>
        <begin position="291"/>
        <end position="312"/>
    </location>
</feature>
<feature type="region of interest" description="Disordered" evidence="13">
    <location>
        <begin position="227"/>
        <end position="252"/>
    </location>
</feature>
<dbReference type="Gene3D" id="2.170.130.10">
    <property type="entry name" value="TonB-dependent receptor, plug domain"/>
    <property type="match status" value="1"/>
</dbReference>
<keyword evidence="18" id="KW-1185">Reference proteome</keyword>
<dbReference type="RefSeq" id="WP_115843431.1">
    <property type="nucleotide sequence ID" value="NZ_QTJR01000011.1"/>
</dbReference>
<dbReference type="InterPro" id="IPR010949">
    <property type="entry name" value="TonB_Hb/transfer/lactofer_rcpt"/>
</dbReference>
<dbReference type="InterPro" id="IPR000531">
    <property type="entry name" value="Beta-barrel_TonB"/>
</dbReference>
<keyword evidence="7 12" id="KW-0798">TonB box</keyword>
<dbReference type="GO" id="GO:0044718">
    <property type="term" value="P:siderophore transmembrane transport"/>
    <property type="evidence" value="ECO:0007669"/>
    <property type="project" value="TreeGrafter"/>
</dbReference>
<evidence type="ECO:0000256" key="7">
    <source>
        <dbReference type="ARBA" id="ARBA00023077"/>
    </source>
</evidence>
<feature type="domain" description="TonB-dependent receptor-like beta-barrel" evidence="15">
    <location>
        <begin position="280"/>
        <end position="724"/>
    </location>
</feature>
<keyword evidence="10 11" id="KW-0998">Cell outer membrane</keyword>
<dbReference type="InterPro" id="IPR036942">
    <property type="entry name" value="Beta-barrel_TonB_sf"/>
</dbReference>
<evidence type="ECO:0000256" key="8">
    <source>
        <dbReference type="ARBA" id="ARBA00023136"/>
    </source>
</evidence>
<feature type="domain" description="TonB-dependent receptor plug" evidence="16">
    <location>
        <begin position="61"/>
        <end position="172"/>
    </location>
</feature>
<dbReference type="NCBIfam" id="TIGR01786">
    <property type="entry name" value="TonB-hemlactrns"/>
    <property type="match status" value="1"/>
</dbReference>
<keyword evidence="4 11" id="KW-1134">Transmembrane beta strand</keyword>
<evidence type="ECO:0000256" key="2">
    <source>
        <dbReference type="ARBA" id="ARBA00008143"/>
    </source>
</evidence>
<proteinExistence type="inferred from homology"/>
<name>A0A3D8VA87_9GAMM</name>
<comment type="subcellular location">
    <subcellularLocation>
        <location evidence="1 11">Cell outer membrane</location>
        <topology evidence="1 11">Multi-pass membrane protein</topology>
    </subcellularLocation>
</comment>
<dbReference type="Proteomes" id="UP000256829">
    <property type="component" value="Unassembled WGS sequence"/>
</dbReference>
<dbReference type="GO" id="GO:0015232">
    <property type="term" value="F:heme transmembrane transporter activity"/>
    <property type="evidence" value="ECO:0007669"/>
    <property type="project" value="InterPro"/>
</dbReference>
<evidence type="ECO:0000256" key="9">
    <source>
        <dbReference type="ARBA" id="ARBA00023170"/>
    </source>
</evidence>
<dbReference type="PANTHER" id="PTHR30069:SF29">
    <property type="entry name" value="HEMOGLOBIN AND HEMOGLOBIN-HAPTOGLOBIN-BINDING PROTEIN 1-RELATED"/>
    <property type="match status" value="1"/>
</dbReference>
<evidence type="ECO:0000256" key="13">
    <source>
        <dbReference type="SAM" id="MobiDB-lite"/>
    </source>
</evidence>
<organism evidence="17 18">
    <name type="scientific">Lysobacter soli</name>
    <dbReference type="NCBI Taxonomy" id="453783"/>
    <lineage>
        <taxon>Bacteria</taxon>
        <taxon>Pseudomonadati</taxon>
        <taxon>Pseudomonadota</taxon>
        <taxon>Gammaproteobacteria</taxon>
        <taxon>Lysobacterales</taxon>
        <taxon>Lysobacteraceae</taxon>
        <taxon>Lysobacter</taxon>
    </lineage>
</organism>
<evidence type="ECO:0000256" key="12">
    <source>
        <dbReference type="RuleBase" id="RU003357"/>
    </source>
</evidence>
<sequence length="764" mass="82530">MHPVRNTLALALMLAIPTVAIADDAAPDGSDPSIVAAATSAMAANEFDRIVVTATLTERALDDVPNVVTAIDRDEMDRNLVRDLKDLFRYEPGITVSGGSGRFGGLGDIRIRGLGGNRVRIETDGIAVPDAFSIGSFSSANRNFVDLDTLKAVEVVRGPGSALYGSDALGGVVSFVTKDPSDYLREGKDAYFGLKFGYFGEDNGLSGGATAAFGGERWSGLVAVGHHQGQERENMGENRSSGASRTAPNPQEYDGRSLLAKLVFETSENQRFKLTVEGNEDNVDTNVLTALGDTSTIPGTPPSVRVASQTGDDKQPRARIAFSHEVDALDAAFADSLQWQLYRQDSETTQRTREERATLRSGVAINPVLREREFNFDQRLTGFDAVLHKEAASGQVDHAITYGVELTRTEFRQKRDGHATNLLTGTVTNVISPDTFPVRDFPVSDTTQAALFVQDEMSFAGGTFRLIPAVRVDYYKLEPKPDAIFTDDNPGVEVAELSETSVSPKLGAVWHFSQDWSLFGGYQHGFRAPPYSDVNLGFTNLQFGYTAIPNPDLKPEKSNGVELGLRFSNEAVYAEVSGYYNRYDDFIESSVQVSAPPQTPLIVFQSQNIEDAEIHGIEVRAGVDLGAYSDALAGWSVRGAAAWSKGEDRTTNEPLPSIDPLRATLGVAYDADAWGVELAGRFAARKDDLPAANQFEVPGYGVVDLLAHWNFAPGAVFDVGVFNLADRKYWDAADVPSGTLASSAVLDRYTSSGRNVGVSLAVSW</sequence>